<evidence type="ECO:0000256" key="3">
    <source>
        <dbReference type="ARBA" id="ARBA00022448"/>
    </source>
</evidence>
<feature type="transmembrane region" description="Helical" evidence="11">
    <location>
        <begin position="685"/>
        <end position="706"/>
    </location>
</feature>
<keyword evidence="14" id="KW-1185">Reference proteome</keyword>
<feature type="transmembrane region" description="Helical" evidence="11">
    <location>
        <begin position="1226"/>
        <end position="1247"/>
    </location>
</feature>
<evidence type="ECO:0000256" key="10">
    <source>
        <dbReference type="SAM" id="MobiDB-lite"/>
    </source>
</evidence>
<feature type="domain" description="ABC transporter" evidence="12">
    <location>
        <begin position="171"/>
        <end position="444"/>
    </location>
</feature>
<sequence>MAAAVTRDELARSMSRKASFSSPSKRGWASASIHEAIMTSRDDVFQSSGRQDDEEELRWAAIERLPTYDRMRKGILKQVLDNGRVVHEEVDFAHLSMQDKKHIMDNMMKAFEDDSERLLLRLRERIDRVGINLPQCEIRFEHLSVEGDAFVGSRALPTLYNSTINVLEGILCFLRLFPSKKKAVKILHDVSGIVKPSRMTLLLGPPSSGKTTLLKALAGKLGEDLREGGKITYCGHDLKEFIPQRTCAYISQHDLHHGEMTVRETLDFSGRCFGVGARDEMLAELSRREKQSGIKPDPQIDSFMKAIAVAGQKSSLVTDYVLKVLGVDICADTMVGDEMRRGISGGQKKRVTTGEMLVGPAKVFLMDEISTGLDSSTTFQIVKYMRQMVHIMDITMIVSLLQPAPETFDLFDDLILLSEGQIVYQGPRDQVLDFFESVGFKCPERKGVADFLQEVTSKKDQEQYWSKKTEPYRYISVPEFIHRFESFYIGQKIFGELGIPYDKSNVHPAALVREKYGISNKNLFEACLSREWLLMKRNSFVYIFKTTQITIMALFTFTVFFRTKMKPGHIDDGGKFYGALFFSLINVMFNGMAELAMTIFRLPVFFKQRDALFYPAWAFALPIWLLRIPISIMESGIWVILTYYTVGFAPAASRFFRQYLAFVGVHQMALGLFRFIAALGRTQVVANTLGTFTLLLVFVLGGFIIAKDDLQPWMKWAYYLSPMSYGQNAIVLVEFLDPRWSTPNDDGRFAGSTAGLELLAARGMFTEEHWYWICVIALFGFSLFFNICFVAALTFLKPLGESKSASSNQEDGSKKNKLACSKWKVAIEGRTTPEQANASDAATATERRGMVLPFKPLSLSFDHVNYYVDMPAEMKSQGVEETRLRLLQDVSGAFRPGVLTALMGVSGAGKTTLMDVLAGRKTGGYIEGDISISGYPKNQETFARVSGYCEQNDIHSPHVTIYESLLYSAWLRLPADVNKATRQANLFLMKRGGQVIYAGPLGQNSQQLIEYFEAIEGVSKIKYGYNPATWMLEVSSAAVESQLDLDFAEIYSNSDLNRRNGELIRKLSTPAQESQDLYFPTKYSQPFLTQFIACLWKQHWSYWRNPQYNVIRFFMTTIIGLIFGIIFWNKGNKIHKQQDLSNLLGAMYAAVLFLGGTNTSAVQSVVAIERTVFYREKAAGMFSALPYAFAQVTVETIYVGIQTFIYSLLLYSMIGFEWDATKFMWFYYYVFMCFVYFTLYGMMLVALTPSYQIAAIVMSFFLSFWNLFSGFLIPRMQIPIWWRWYYWGSPVAWTIYGLVTSQVGDKMDNVHVPEHGDIPVKEYLKQFLGYDSDFLPYVALAHVGWALLFFFVFVYGIKVLNFQRR</sequence>
<keyword evidence="3" id="KW-0813">Transport</keyword>
<dbReference type="InterPro" id="IPR034001">
    <property type="entry name" value="ABCG_PDR_1"/>
</dbReference>
<keyword evidence="7" id="KW-0067">ATP-binding</keyword>
<dbReference type="PANTHER" id="PTHR48040:SF44">
    <property type="entry name" value="SULFATE-TRANSPORTING ATPASE"/>
    <property type="match status" value="1"/>
</dbReference>
<proteinExistence type="inferred from homology"/>
<keyword evidence="8 11" id="KW-1133">Transmembrane helix</keyword>
<reference evidence="13 14" key="1">
    <citation type="journal article" date="2015" name="Proc. Natl. Acad. Sci. U.S.A.">
        <title>The resurrection genome of Boea hygrometrica: A blueprint for survival of dehydration.</title>
        <authorList>
            <person name="Xiao L."/>
            <person name="Yang G."/>
            <person name="Zhang L."/>
            <person name="Yang X."/>
            <person name="Zhao S."/>
            <person name="Ji Z."/>
            <person name="Zhou Q."/>
            <person name="Hu M."/>
            <person name="Wang Y."/>
            <person name="Chen M."/>
            <person name="Xu Y."/>
            <person name="Jin H."/>
            <person name="Xiao X."/>
            <person name="Hu G."/>
            <person name="Bao F."/>
            <person name="Hu Y."/>
            <person name="Wan P."/>
            <person name="Li L."/>
            <person name="Deng X."/>
            <person name="Kuang T."/>
            <person name="Xiang C."/>
            <person name="Zhu J.K."/>
            <person name="Oliver M.J."/>
            <person name="He Y."/>
        </authorList>
    </citation>
    <scope>NUCLEOTIDE SEQUENCE [LARGE SCALE GENOMIC DNA]</scope>
    <source>
        <strain evidence="14">cv. XS01</strain>
    </source>
</reference>
<evidence type="ECO:0000256" key="9">
    <source>
        <dbReference type="ARBA" id="ARBA00023136"/>
    </source>
</evidence>
<feature type="transmembrane region" description="Helical" evidence="11">
    <location>
        <begin position="770"/>
        <end position="796"/>
    </location>
</feature>
<evidence type="ECO:0000256" key="1">
    <source>
        <dbReference type="ARBA" id="ARBA00004141"/>
    </source>
</evidence>
<keyword evidence="6" id="KW-0547">Nucleotide-binding</keyword>
<dbReference type="InterPro" id="IPR003439">
    <property type="entry name" value="ABC_transporter-like_ATP-bd"/>
</dbReference>
<evidence type="ECO:0000256" key="8">
    <source>
        <dbReference type="ARBA" id="ARBA00022989"/>
    </source>
</evidence>
<comment type="subcellular location">
    <subcellularLocation>
        <location evidence="1">Membrane</location>
        <topology evidence="1">Multi-pass membrane protein</topology>
    </subcellularLocation>
</comment>
<dbReference type="Pfam" id="PF14510">
    <property type="entry name" value="ABC_trans_N"/>
    <property type="match status" value="1"/>
</dbReference>
<dbReference type="GO" id="GO:0140359">
    <property type="term" value="F:ABC-type transporter activity"/>
    <property type="evidence" value="ECO:0007669"/>
    <property type="project" value="InterPro"/>
</dbReference>
<dbReference type="GO" id="GO:0005524">
    <property type="term" value="F:ATP binding"/>
    <property type="evidence" value="ECO:0007669"/>
    <property type="project" value="UniProtKB-KW"/>
</dbReference>
<dbReference type="CDD" id="cd03233">
    <property type="entry name" value="ABCG_PDR_domain1"/>
    <property type="match status" value="1"/>
</dbReference>
<dbReference type="OrthoDB" id="66620at2759"/>
<evidence type="ECO:0000313" key="14">
    <source>
        <dbReference type="Proteomes" id="UP000250235"/>
    </source>
</evidence>
<keyword evidence="5" id="KW-0677">Repeat</keyword>
<dbReference type="InterPro" id="IPR013525">
    <property type="entry name" value="ABC2_TM"/>
</dbReference>
<dbReference type="SMART" id="SM00382">
    <property type="entry name" value="AAA"/>
    <property type="match status" value="2"/>
</dbReference>
<dbReference type="GO" id="GO:0016020">
    <property type="term" value="C:membrane"/>
    <property type="evidence" value="ECO:0007669"/>
    <property type="project" value="UniProtKB-SubCell"/>
</dbReference>
<feature type="transmembrane region" description="Helical" evidence="11">
    <location>
        <begin position="659"/>
        <end position="679"/>
    </location>
</feature>
<organism evidence="13 14">
    <name type="scientific">Dorcoceras hygrometricum</name>
    <dbReference type="NCBI Taxonomy" id="472368"/>
    <lineage>
        <taxon>Eukaryota</taxon>
        <taxon>Viridiplantae</taxon>
        <taxon>Streptophyta</taxon>
        <taxon>Embryophyta</taxon>
        <taxon>Tracheophyta</taxon>
        <taxon>Spermatophyta</taxon>
        <taxon>Magnoliopsida</taxon>
        <taxon>eudicotyledons</taxon>
        <taxon>Gunneridae</taxon>
        <taxon>Pentapetalae</taxon>
        <taxon>asterids</taxon>
        <taxon>lamiids</taxon>
        <taxon>Lamiales</taxon>
        <taxon>Gesneriaceae</taxon>
        <taxon>Didymocarpoideae</taxon>
        <taxon>Trichosporeae</taxon>
        <taxon>Loxocarpinae</taxon>
        <taxon>Dorcoceras</taxon>
    </lineage>
</organism>
<dbReference type="Pfam" id="PF19055">
    <property type="entry name" value="ABC2_membrane_7"/>
    <property type="match status" value="1"/>
</dbReference>
<evidence type="ECO:0000256" key="6">
    <source>
        <dbReference type="ARBA" id="ARBA00022741"/>
    </source>
</evidence>
<keyword evidence="4 11" id="KW-0812">Transmembrane</keyword>
<feature type="transmembrane region" description="Helical" evidence="11">
    <location>
        <begin position="540"/>
        <end position="561"/>
    </location>
</feature>
<feature type="transmembrane region" description="Helical" evidence="11">
    <location>
        <begin position="1334"/>
        <end position="1357"/>
    </location>
</feature>
<name>A0A2Z7DE14_9LAMI</name>
<feature type="transmembrane region" description="Helical" evidence="11">
    <location>
        <begin position="576"/>
        <end position="600"/>
    </location>
</feature>
<dbReference type="PANTHER" id="PTHR48040">
    <property type="entry name" value="PLEIOTROPIC DRUG RESISTANCE PROTEIN 1-LIKE ISOFORM X1"/>
    <property type="match status" value="1"/>
</dbReference>
<keyword evidence="9 11" id="KW-0472">Membrane</keyword>
<dbReference type="Proteomes" id="UP000250235">
    <property type="component" value="Unassembled WGS sequence"/>
</dbReference>
<protein>
    <submittedName>
        <fullName evidence="13">Pleiotropic drug resistance protein 2-like</fullName>
    </submittedName>
</protein>
<evidence type="ECO:0000256" key="4">
    <source>
        <dbReference type="ARBA" id="ARBA00022692"/>
    </source>
</evidence>
<evidence type="ECO:0000256" key="11">
    <source>
        <dbReference type="SAM" id="Phobius"/>
    </source>
</evidence>
<dbReference type="GO" id="GO:0016887">
    <property type="term" value="F:ATP hydrolysis activity"/>
    <property type="evidence" value="ECO:0007669"/>
    <property type="project" value="InterPro"/>
</dbReference>
<evidence type="ECO:0000259" key="12">
    <source>
        <dbReference type="PROSITE" id="PS50893"/>
    </source>
</evidence>
<dbReference type="Pfam" id="PF08370">
    <property type="entry name" value="PDR_assoc"/>
    <property type="match status" value="1"/>
</dbReference>
<feature type="region of interest" description="Disordered" evidence="10">
    <location>
        <begin position="1"/>
        <end position="28"/>
    </location>
</feature>
<dbReference type="EMBL" id="KQ988979">
    <property type="protein sequence ID" value="KZV55291.1"/>
    <property type="molecule type" value="Genomic_DNA"/>
</dbReference>
<feature type="transmembrane region" description="Helical" evidence="11">
    <location>
        <begin position="1110"/>
        <end position="1128"/>
    </location>
</feature>
<gene>
    <name evidence="13" type="ORF">F511_06768</name>
</gene>
<dbReference type="FunFam" id="3.40.50.300:FF:000179">
    <property type="entry name" value="ABC transporter G family member 34"/>
    <property type="match status" value="1"/>
</dbReference>
<dbReference type="InterPro" id="IPR013581">
    <property type="entry name" value="PDR_assoc"/>
</dbReference>
<dbReference type="SUPFAM" id="SSF52540">
    <property type="entry name" value="P-loop containing nucleoside triphosphate hydrolases"/>
    <property type="match status" value="2"/>
</dbReference>
<dbReference type="Gene3D" id="3.40.50.300">
    <property type="entry name" value="P-loop containing nucleotide triphosphate hydrolases"/>
    <property type="match status" value="2"/>
</dbReference>
<dbReference type="InterPro" id="IPR003593">
    <property type="entry name" value="AAA+_ATPase"/>
</dbReference>
<accession>A0A2Z7DE14</accession>
<feature type="compositionally biased region" description="Basic and acidic residues" evidence="10">
    <location>
        <begin position="1"/>
        <end position="11"/>
    </location>
</feature>
<evidence type="ECO:0000256" key="2">
    <source>
        <dbReference type="ARBA" id="ARBA00006012"/>
    </source>
</evidence>
<feature type="transmembrane region" description="Helical" evidence="11">
    <location>
        <begin position="1284"/>
        <end position="1303"/>
    </location>
</feature>
<dbReference type="InterPro" id="IPR029481">
    <property type="entry name" value="ABC_trans_N"/>
</dbReference>
<dbReference type="PROSITE" id="PS50893">
    <property type="entry name" value="ABC_TRANSPORTER_2"/>
    <property type="match status" value="1"/>
</dbReference>
<feature type="transmembrane region" description="Helical" evidence="11">
    <location>
        <begin position="1188"/>
        <end position="1214"/>
    </location>
</feature>
<comment type="similarity">
    <text evidence="2">Belongs to the ABC transporter superfamily. ABCG family. PDR (TC 3.A.1.205) subfamily.</text>
</comment>
<evidence type="ECO:0000256" key="7">
    <source>
        <dbReference type="ARBA" id="ARBA00022840"/>
    </source>
</evidence>
<feature type="transmembrane region" description="Helical" evidence="11">
    <location>
        <begin position="1140"/>
        <end position="1168"/>
    </location>
</feature>
<dbReference type="InterPro" id="IPR043926">
    <property type="entry name" value="ABCG_dom"/>
</dbReference>
<evidence type="ECO:0000313" key="13">
    <source>
        <dbReference type="EMBL" id="KZV55291.1"/>
    </source>
</evidence>
<dbReference type="Pfam" id="PF00005">
    <property type="entry name" value="ABC_tran"/>
    <property type="match status" value="2"/>
</dbReference>
<dbReference type="InterPro" id="IPR027417">
    <property type="entry name" value="P-loop_NTPase"/>
</dbReference>
<dbReference type="FunFam" id="3.40.50.300:FF:003489">
    <property type="entry name" value="ABC transporter G family member 39"/>
    <property type="match status" value="1"/>
</dbReference>
<dbReference type="Pfam" id="PF01061">
    <property type="entry name" value="ABC2_membrane"/>
    <property type="match status" value="2"/>
</dbReference>
<evidence type="ECO:0000256" key="5">
    <source>
        <dbReference type="ARBA" id="ARBA00022737"/>
    </source>
</evidence>
<feature type="transmembrane region" description="Helical" evidence="11">
    <location>
        <begin position="1253"/>
        <end position="1272"/>
    </location>
</feature>